<sequence length="99" mass="12129">MEKHVFLDTNVLQQWKLFTEIDWEVIFEDNPEKITIHIPNMVLRELDKNKKESKKARQVIPLLRKFIEKEFRPKVYLDSSIFPTKWDSLKDEWKEKLDI</sequence>
<dbReference type="Gene3D" id="3.40.50.1010">
    <property type="entry name" value="5'-nuclease"/>
    <property type="match status" value="1"/>
</dbReference>
<dbReference type="EMBL" id="LAZR01056828">
    <property type="protein sequence ID" value="KKK73340.1"/>
    <property type="molecule type" value="Genomic_DNA"/>
</dbReference>
<comment type="caution">
    <text evidence="2">The sequence shown here is derived from an EMBL/GenBank/DDBJ whole genome shotgun (WGS) entry which is preliminary data.</text>
</comment>
<reference evidence="2" key="1">
    <citation type="journal article" date="2015" name="Nature">
        <title>Complex archaea that bridge the gap between prokaryotes and eukaryotes.</title>
        <authorList>
            <person name="Spang A."/>
            <person name="Saw J.H."/>
            <person name="Jorgensen S.L."/>
            <person name="Zaremba-Niedzwiedzka K."/>
            <person name="Martijn J."/>
            <person name="Lind A.E."/>
            <person name="van Eijk R."/>
            <person name="Schleper C."/>
            <person name="Guy L."/>
            <person name="Ettema T.J."/>
        </authorList>
    </citation>
    <scope>NUCLEOTIDE SEQUENCE</scope>
</reference>
<dbReference type="InterPro" id="IPR002716">
    <property type="entry name" value="PIN_dom"/>
</dbReference>
<organism evidence="2">
    <name type="scientific">marine sediment metagenome</name>
    <dbReference type="NCBI Taxonomy" id="412755"/>
    <lineage>
        <taxon>unclassified sequences</taxon>
        <taxon>metagenomes</taxon>
        <taxon>ecological metagenomes</taxon>
    </lineage>
</organism>
<feature type="domain" description="PIN" evidence="1">
    <location>
        <begin position="7"/>
        <end position="72"/>
    </location>
</feature>
<name>A0A0F8YHY2_9ZZZZ</name>
<protein>
    <recommendedName>
        <fullName evidence="1">PIN domain-containing protein</fullName>
    </recommendedName>
</protein>
<gene>
    <name evidence="2" type="ORF">LCGC14_2894830</name>
</gene>
<dbReference type="Pfam" id="PF13638">
    <property type="entry name" value="PIN_4"/>
    <property type="match status" value="1"/>
</dbReference>
<proteinExistence type="predicted"/>
<feature type="non-terminal residue" evidence="2">
    <location>
        <position position="99"/>
    </location>
</feature>
<evidence type="ECO:0000259" key="1">
    <source>
        <dbReference type="Pfam" id="PF13638"/>
    </source>
</evidence>
<dbReference type="AlphaFoldDB" id="A0A0F8YHY2"/>
<evidence type="ECO:0000313" key="2">
    <source>
        <dbReference type="EMBL" id="KKK73340.1"/>
    </source>
</evidence>
<accession>A0A0F8YHY2</accession>